<sequence>METKSPHNMSTNSWSSLPKAEKIKTILKLQETNNQMKLDIDNDQKTLAELRQTIPDECLGLFEKEKKNLLNHYLTAELLPHLSEQGLNADEIQRMGNTITARANAQVADREETKNIIQETEEKRHKNEFLNQQVDDLAANILRRLEN</sequence>
<accession>A0AAE9ELH8</accession>
<dbReference type="AlphaFoldDB" id="A0AAE9ELH8"/>
<keyword evidence="3" id="KW-1185">Reference proteome</keyword>
<feature type="coiled-coil region" evidence="1">
    <location>
        <begin position="103"/>
        <end position="140"/>
    </location>
</feature>
<evidence type="ECO:0000256" key="1">
    <source>
        <dbReference type="SAM" id="Coils"/>
    </source>
</evidence>
<organism evidence="2 3">
    <name type="scientific">Caenorhabditis briggsae</name>
    <dbReference type="NCBI Taxonomy" id="6238"/>
    <lineage>
        <taxon>Eukaryota</taxon>
        <taxon>Metazoa</taxon>
        <taxon>Ecdysozoa</taxon>
        <taxon>Nematoda</taxon>
        <taxon>Chromadorea</taxon>
        <taxon>Rhabditida</taxon>
        <taxon>Rhabditina</taxon>
        <taxon>Rhabditomorpha</taxon>
        <taxon>Rhabditoidea</taxon>
        <taxon>Rhabditidae</taxon>
        <taxon>Peloderinae</taxon>
        <taxon>Caenorhabditis</taxon>
    </lineage>
</organism>
<dbReference type="EMBL" id="CP092622">
    <property type="protein sequence ID" value="UMM23746.1"/>
    <property type="molecule type" value="Genomic_DNA"/>
</dbReference>
<reference evidence="2 3" key="1">
    <citation type="submission" date="2022-04" db="EMBL/GenBank/DDBJ databases">
        <title>Chromosome-level reference genomes for two strains of Caenorhabditis briggsae: an improved platform for comparative genomics.</title>
        <authorList>
            <person name="Stevens L."/>
            <person name="Andersen E."/>
        </authorList>
    </citation>
    <scope>NUCLEOTIDE SEQUENCE [LARGE SCALE GENOMIC DNA]</scope>
    <source>
        <strain evidence="2">VX34</strain>
        <tissue evidence="2">Whole-organism</tissue>
    </source>
</reference>
<keyword evidence="1" id="KW-0175">Coiled coil</keyword>
<evidence type="ECO:0000313" key="3">
    <source>
        <dbReference type="Proteomes" id="UP000829354"/>
    </source>
</evidence>
<proteinExistence type="predicted"/>
<name>A0AAE9ELH8_CAEBR</name>
<protein>
    <submittedName>
        <fullName evidence="2">Uncharacterized protein</fullName>
    </submittedName>
</protein>
<evidence type="ECO:0000313" key="2">
    <source>
        <dbReference type="EMBL" id="UMM23746.1"/>
    </source>
</evidence>
<gene>
    <name evidence="2" type="ORF">L5515_004310</name>
</gene>
<dbReference type="Proteomes" id="UP000829354">
    <property type="component" value="Chromosome III"/>
</dbReference>